<reference evidence="1 2" key="2">
    <citation type="journal article" date="2022" name="Mol. Ecol. Resour.">
        <title>The genomes of chicory, endive, great burdock and yacon provide insights into Asteraceae paleo-polyploidization history and plant inulin production.</title>
        <authorList>
            <person name="Fan W."/>
            <person name="Wang S."/>
            <person name="Wang H."/>
            <person name="Wang A."/>
            <person name="Jiang F."/>
            <person name="Liu H."/>
            <person name="Zhao H."/>
            <person name="Xu D."/>
            <person name="Zhang Y."/>
        </authorList>
    </citation>
    <scope>NUCLEOTIDE SEQUENCE [LARGE SCALE GENOMIC DNA]</scope>
    <source>
        <strain evidence="2">cv. Punajuju</strain>
        <tissue evidence="1">Leaves</tissue>
    </source>
</reference>
<reference evidence="2" key="1">
    <citation type="journal article" date="2022" name="Mol. Ecol. Resour.">
        <title>The genomes of chicory, endive, great burdock and yacon provide insights into Asteraceae palaeo-polyploidization history and plant inulin production.</title>
        <authorList>
            <person name="Fan W."/>
            <person name="Wang S."/>
            <person name="Wang H."/>
            <person name="Wang A."/>
            <person name="Jiang F."/>
            <person name="Liu H."/>
            <person name="Zhao H."/>
            <person name="Xu D."/>
            <person name="Zhang Y."/>
        </authorList>
    </citation>
    <scope>NUCLEOTIDE SEQUENCE [LARGE SCALE GENOMIC DNA]</scope>
    <source>
        <strain evidence="2">cv. Punajuju</strain>
    </source>
</reference>
<accession>A0ACB9FCI7</accession>
<dbReference type="Proteomes" id="UP001055811">
    <property type="component" value="Linkage Group LG03"/>
</dbReference>
<evidence type="ECO:0000313" key="1">
    <source>
        <dbReference type="EMBL" id="KAI3768595.1"/>
    </source>
</evidence>
<evidence type="ECO:0000313" key="2">
    <source>
        <dbReference type="Proteomes" id="UP001055811"/>
    </source>
</evidence>
<organism evidence="1 2">
    <name type="scientific">Cichorium intybus</name>
    <name type="common">Chicory</name>
    <dbReference type="NCBI Taxonomy" id="13427"/>
    <lineage>
        <taxon>Eukaryota</taxon>
        <taxon>Viridiplantae</taxon>
        <taxon>Streptophyta</taxon>
        <taxon>Embryophyta</taxon>
        <taxon>Tracheophyta</taxon>
        <taxon>Spermatophyta</taxon>
        <taxon>Magnoliopsida</taxon>
        <taxon>eudicotyledons</taxon>
        <taxon>Gunneridae</taxon>
        <taxon>Pentapetalae</taxon>
        <taxon>asterids</taxon>
        <taxon>campanulids</taxon>
        <taxon>Asterales</taxon>
        <taxon>Asteraceae</taxon>
        <taxon>Cichorioideae</taxon>
        <taxon>Cichorieae</taxon>
        <taxon>Cichoriinae</taxon>
        <taxon>Cichorium</taxon>
    </lineage>
</organism>
<protein>
    <submittedName>
        <fullName evidence="1">Uncharacterized protein</fullName>
    </submittedName>
</protein>
<sequence>MEAVRDLMKVVPDLMEAVLIRSGGDYDLMKVVPDRDELTVGVWEGGGFEAVGEGSRTGRLGDGGGRESGGGLGEVNGEADLCRWEEKEIKRRRHS</sequence>
<proteinExistence type="predicted"/>
<name>A0ACB9FCI7_CICIN</name>
<dbReference type="EMBL" id="CM042011">
    <property type="protein sequence ID" value="KAI3768595.1"/>
    <property type="molecule type" value="Genomic_DNA"/>
</dbReference>
<comment type="caution">
    <text evidence="1">The sequence shown here is derived from an EMBL/GenBank/DDBJ whole genome shotgun (WGS) entry which is preliminary data.</text>
</comment>
<keyword evidence="2" id="KW-1185">Reference proteome</keyword>
<gene>
    <name evidence="1" type="ORF">L2E82_19423</name>
</gene>